<evidence type="ECO:0000313" key="2">
    <source>
        <dbReference type="Proteomes" id="UP001159363"/>
    </source>
</evidence>
<protein>
    <submittedName>
        <fullName evidence="1">Uncharacterized protein</fullName>
    </submittedName>
</protein>
<proteinExistence type="predicted"/>
<keyword evidence="2" id="KW-1185">Reference proteome</keyword>
<dbReference type="EMBL" id="JARBHB010000002">
    <property type="protein sequence ID" value="KAJ8894558.1"/>
    <property type="molecule type" value="Genomic_DNA"/>
</dbReference>
<gene>
    <name evidence="1" type="ORF">PR048_007215</name>
</gene>
<dbReference type="Proteomes" id="UP001159363">
    <property type="component" value="Chromosome 2"/>
</dbReference>
<comment type="caution">
    <text evidence="1">The sequence shown here is derived from an EMBL/GenBank/DDBJ whole genome shotgun (WGS) entry which is preliminary data.</text>
</comment>
<name>A0ABQ9ID04_9NEOP</name>
<accession>A0ABQ9ID04</accession>
<sequence>MKGTGRRSYRMGKRNEISRKDFKTTLALCRAVVSCFSGYCDSSLTLFVISGNDLVYYHKIAFFFVPVISLREETNPGKWFRMLICMYRLRVYCDVKTARVPPAQSPSTFPNFMPTAKSSLLPLCFPEGRTSSVDCNCARTREFRVLYDLYSMLDSTALCIFESPLSVHWLLIQHVVSFISDQVARDSVLVSLQACYWLRVHLGKCSFYCEQPICEQIGTVSVLEHYYYSTLISIVRKTVLAHGPRWCSGYTTRLPPKLTELDSRRGRSRILAYENRVGLCRWLAGFLGNLPFPSPFHSGAAPYSPRFTLIGSQYLDVKSRQNLSTNCTVYFHGNAKLSAAAHVPLPHPVRDYVLRPRRLFIQPPPHVGPAATTEQMSLSDPPELTALSPIQHLIGSRDL</sequence>
<evidence type="ECO:0000313" key="1">
    <source>
        <dbReference type="EMBL" id="KAJ8894558.1"/>
    </source>
</evidence>
<reference evidence="1 2" key="1">
    <citation type="submission" date="2023-02" db="EMBL/GenBank/DDBJ databases">
        <title>LHISI_Scaffold_Assembly.</title>
        <authorList>
            <person name="Stuart O.P."/>
            <person name="Cleave R."/>
            <person name="Magrath M.J.L."/>
            <person name="Mikheyev A.S."/>
        </authorList>
    </citation>
    <scope>NUCLEOTIDE SEQUENCE [LARGE SCALE GENOMIC DNA]</scope>
    <source>
        <strain evidence="1">Daus_M_001</strain>
        <tissue evidence="1">Leg muscle</tissue>
    </source>
</reference>
<organism evidence="1 2">
    <name type="scientific">Dryococelus australis</name>
    <dbReference type="NCBI Taxonomy" id="614101"/>
    <lineage>
        <taxon>Eukaryota</taxon>
        <taxon>Metazoa</taxon>
        <taxon>Ecdysozoa</taxon>
        <taxon>Arthropoda</taxon>
        <taxon>Hexapoda</taxon>
        <taxon>Insecta</taxon>
        <taxon>Pterygota</taxon>
        <taxon>Neoptera</taxon>
        <taxon>Polyneoptera</taxon>
        <taxon>Phasmatodea</taxon>
        <taxon>Verophasmatodea</taxon>
        <taxon>Anareolatae</taxon>
        <taxon>Phasmatidae</taxon>
        <taxon>Eurycanthinae</taxon>
        <taxon>Dryococelus</taxon>
    </lineage>
</organism>